<dbReference type="SMART" id="SM00028">
    <property type="entry name" value="TPR"/>
    <property type="match status" value="5"/>
</dbReference>
<dbReference type="InterPro" id="IPR036390">
    <property type="entry name" value="WH_DNA-bd_sf"/>
</dbReference>
<dbReference type="InterPro" id="IPR051012">
    <property type="entry name" value="CellSynth/LPSAsmb/PSIAsmb"/>
</dbReference>
<dbReference type="PROSITE" id="PS50005">
    <property type="entry name" value="TPR"/>
    <property type="match status" value="1"/>
</dbReference>
<dbReference type="PANTHER" id="PTHR45586">
    <property type="entry name" value="TPR REPEAT-CONTAINING PROTEIN PA4667"/>
    <property type="match status" value="1"/>
</dbReference>
<evidence type="ECO:0000256" key="2">
    <source>
        <dbReference type="ARBA" id="ARBA00022803"/>
    </source>
</evidence>
<comment type="caution">
    <text evidence="3">The sequence shown here is derived from an EMBL/GenBank/DDBJ whole genome shotgun (WGS) entry which is preliminary data.</text>
</comment>
<proteinExistence type="predicted"/>
<dbReference type="InterPro" id="IPR036388">
    <property type="entry name" value="WH-like_DNA-bd_sf"/>
</dbReference>
<dbReference type="Pfam" id="PF13181">
    <property type="entry name" value="TPR_8"/>
    <property type="match status" value="1"/>
</dbReference>
<accession>A0A0F9UI79</accession>
<keyword evidence="2" id="KW-0802">TPR repeat</keyword>
<dbReference type="AlphaFoldDB" id="A0A0F9UI79"/>
<gene>
    <name evidence="3" type="ORF">LCGC14_0604020</name>
</gene>
<dbReference type="PANTHER" id="PTHR45586:SF1">
    <property type="entry name" value="LIPOPOLYSACCHARIDE ASSEMBLY PROTEIN B"/>
    <property type="match status" value="1"/>
</dbReference>
<sequence length="854" mass="101065">MSRVTELNLPPEQLYKKIFGTRKNVEHIILWMLKNNDVVGWAEFLEEPISIPQSTLSNYLKSLYFDGYIEKVKRGEYRITSKGTDRFNELSRAKEGHRKLSYPPKVISKKRNYDHIILWMAYNNNYLRWSDFLNDKAPVFINQSALSKNINILLKKELVSKDDNKVYKITQTGKSEYARVLKLYDLDRQSILNEESKRIEEITRRTIRFFERYNIVDDDIKFRFLNNVLTLPFEKLKGSLDTETDFNKILFYLSMNHPNQYPEYISPEKFSRKYKIDKLDLEFNIRKIIEKDVYPTKFFKLDTDGEKTYYFQENEKIEKVLRAVTEDQITKFTYLNKLYEKIPNGTPQLTLESTVEAILSEICDHLFDNGLKDSLRVFLSDYINYLAYKMEKEKKLVDIADKLEGTIWQEFQSYRSANIPLNPLDNYQGNYYLYPQIFDILEEYYLIPSISPILLKSKELLKNKKYNEILDLVNSKIESGIKDKELLLFKAIILSHVNKYIETISIVNDEIEYEKYEDNDKIYMVSSFILSFAYMALSNIKEALIIIDKVHERYPDHPISLAIKAIVYGYSFIYNFDLGKDNDNPDDHVLGIIDNVITIDPNVLNKARYHQYKSQILEQMDKFEEALEEINFAIDIAPEIVDLYYTKIKIYASLKKYEDALDTIEAHISDFPDSEKYFLMQKAYVLSLIGDYQTGLKIITDLTIKYPDEENFFNSKSYWHVTIYKKKRDEGIEDLGNKNAAIETIKYLNNKFPNEGNYFDTHAEILFIIGDYDESIKMYEKAIEVEPNGWFLPASFMGLGKCYEKRGKFNKAEVYLDKAKQIVRFCFLHIKNRKEWIEDIEYHLKKVRELKADT</sequence>
<dbReference type="Gene3D" id="1.10.10.10">
    <property type="entry name" value="Winged helix-like DNA-binding domain superfamily/Winged helix DNA-binding domain"/>
    <property type="match status" value="1"/>
</dbReference>
<evidence type="ECO:0000313" key="3">
    <source>
        <dbReference type="EMBL" id="KKN53268.1"/>
    </source>
</evidence>
<dbReference type="EMBL" id="LAZR01000979">
    <property type="protein sequence ID" value="KKN53268.1"/>
    <property type="molecule type" value="Genomic_DNA"/>
</dbReference>
<reference evidence="3" key="1">
    <citation type="journal article" date="2015" name="Nature">
        <title>Complex archaea that bridge the gap between prokaryotes and eukaryotes.</title>
        <authorList>
            <person name="Spang A."/>
            <person name="Saw J.H."/>
            <person name="Jorgensen S.L."/>
            <person name="Zaremba-Niedzwiedzka K."/>
            <person name="Martijn J."/>
            <person name="Lind A.E."/>
            <person name="van Eijk R."/>
            <person name="Schleper C."/>
            <person name="Guy L."/>
            <person name="Ettema T.J."/>
        </authorList>
    </citation>
    <scope>NUCLEOTIDE SEQUENCE</scope>
</reference>
<dbReference type="InterPro" id="IPR019734">
    <property type="entry name" value="TPR_rpt"/>
</dbReference>
<dbReference type="SUPFAM" id="SSF46785">
    <property type="entry name" value="Winged helix' DNA-binding domain"/>
    <property type="match status" value="2"/>
</dbReference>
<evidence type="ECO:0000256" key="1">
    <source>
        <dbReference type="ARBA" id="ARBA00022737"/>
    </source>
</evidence>
<protein>
    <submittedName>
        <fullName evidence="3">Uncharacterized protein</fullName>
    </submittedName>
</protein>
<dbReference type="InterPro" id="IPR011990">
    <property type="entry name" value="TPR-like_helical_dom_sf"/>
</dbReference>
<organism evidence="3">
    <name type="scientific">marine sediment metagenome</name>
    <dbReference type="NCBI Taxonomy" id="412755"/>
    <lineage>
        <taxon>unclassified sequences</taxon>
        <taxon>metagenomes</taxon>
        <taxon>ecological metagenomes</taxon>
    </lineage>
</organism>
<keyword evidence="1" id="KW-0677">Repeat</keyword>
<dbReference type="SUPFAM" id="SSF48452">
    <property type="entry name" value="TPR-like"/>
    <property type="match status" value="2"/>
</dbReference>
<dbReference type="Gene3D" id="1.25.40.10">
    <property type="entry name" value="Tetratricopeptide repeat domain"/>
    <property type="match status" value="1"/>
</dbReference>
<name>A0A0F9UI79_9ZZZZ</name>